<reference evidence="2" key="1">
    <citation type="journal article" date="2016" name="Genome Announc.">
        <title>Draft genome sequences of fungus Aspergillus calidoustus.</title>
        <authorList>
            <person name="Horn F."/>
            <person name="Linde J."/>
            <person name="Mattern D.J."/>
            <person name="Walther G."/>
            <person name="Guthke R."/>
            <person name="Scherlach K."/>
            <person name="Martin K."/>
            <person name="Brakhage A.A."/>
            <person name="Petzke L."/>
            <person name="Valiante V."/>
        </authorList>
    </citation>
    <scope>NUCLEOTIDE SEQUENCE [LARGE SCALE GENOMIC DNA]</scope>
    <source>
        <strain evidence="2">SF006504</strain>
    </source>
</reference>
<dbReference type="AlphaFoldDB" id="A0A0U5FY96"/>
<organism evidence="1 2">
    <name type="scientific">Aspergillus calidoustus</name>
    <dbReference type="NCBI Taxonomy" id="454130"/>
    <lineage>
        <taxon>Eukaryota</taxon>
        <taxon>Fungi</taxon>
        <taxon>Dikarya</taxon>
        <taxon>Ascomycota</taxon>
        <taxon>Pezizomycotina</taxon>
        <taxon>Eurotiomycetes</taxon>
        <taxon>Eurotiomycetidae</taxon>
        <taxon>Eurotiales</taxon>
        <taxon>Aspergillaceae</taxon>
        <taxon>Aspergillus</taxon>
        <taxon>Aspergillus subgen. Nidulantes</taxon>
    </lineage>
</organism>
<sequence length="243" mass="27383">MDVDTSTLDVPDFGELPFDHWILQYARGYVSTTDEVPAGVHVDLLTPGERACDGHYSKSFWIRTWFGEKNNEASQRAADDGYKRLYFYALQNLDENADGDEPLLLNKNFAFDHADVETSELHEGNVVARPWSMPSWLVDAFCRYPDQLNSIRILGLDSQSERGDADQNLLVCTADRKACEEGWLLLLGVNHKGQILPARVRERAADADLIMSSWNQDSPMLAECVTGEPGEEEFLHDGDGWEV</sequence>
<dbReference type="Proteomes" id="UP000054771">
    <property type="component" value="Unassembled WGS sequence"/>
</dbReference>
<evidence type="ECO:0000313" key="2">
    <source>
        <dbReference type="Proteomes" id="UP000054771"/>
    </source>
</evidence>
<name>A0A0U5FY96_ASPCI</name>
<proteinExistence type="predicted"/>
<accession>A0A0U5FY96</accession>
<gene>
    <name evidence="1" type="ORF">ASPCAL04881</name>
</gene>
<keyword evidence="2" id="KW-1185">Reference proteome</keyword>
<protein>
    <submittedName>
        <fullName evidence="1">Uncharacterized protein</fullName>
    </submittedName>
</protein>
<evidence type="ECO:0000313" key="1">
    <source>
        <dbReference type="EMBL" id="CEL03735.1"/>
    </source>
</evidence>
<dbReference type="EMBL" id="CDMC01000004">
    <property type="protein sequence ID" value="CEL03735.1"/>
    <property type="molecule type" value="Genomic_DNA"/>
</dbReference>
<dbReference type="OrthoDB" id="4364812at2759"/>
<dbReference type="OMA" id="CICEEFV"/>